<gene>
    <name evidence="1" type="ORF">J0A68_17230</name>
</gene>
<comment type="caution">
    <text evidence="1">The sequence shown here is derived from an EMBL/GenBank/DDBJ whole genome shotgun (WGS) entry which is preliminary data.</text>
</comment>
<keyword evidence="1" id="KW-0808">Transferase</keyword>
<dbReference type="InterPro" id="IPR029063">
    <property type="entry name" value="SAM-dependent_MTases_sf"/>
</dbReference>
<sequence>MGDIFFSLRAFVSHWLNKEDRFSQQSPFVFQTYSGLRHFLNQNKKGNPEIEAFRASLLQDHEYIEVLDLGAGSKKVPQALRPISKITRYSTSNSKFAQLYQYFCGMTPAEYVLELGTCMGISTRYLDAQTRGKLFTFEGSEQIQKIAQRRPLPPKTNFILGPIEQTLPQTLQSIPKVDFALIDANHTYDGTISAFRAILPRLQPTSIVAIGDPHWTPGMERVWEEIKALPEVKLTLDFFECGIVFFDFPGEKSHLILDV</sequence>
<evidence type="ECO:0000313" key="1">
    <source>
        <dbReference type="EMBL" id="MBN7812701.1"/>
    </source>
</evidence>
<name>A0ABS3C957_9BACT</name>
<keyword evidence="2" id="KW-1185">Reference proteome</keyword>
<evidence type="ECO:0000313" key="2">
    <source>
        <dbReference type="Proteomes" id="UP000664317"/>
    </source>
</evidence>
<protein>
    <submittedName>
        <fullName evidence="1">Class I SAM-dependent methyltransferase</fullName>
    </submittedName>
</protein>
<accession>A0ABS3C957</accession>
<dbReference type="Proteomes" id="UP000664317">
    <property type="component" value="Unassembled WGS sequence"/>
</dbReference>
<dbReference type="Pfam" id="PF13578">
    <property type="entry name" value="Methyltransf_24"/>
    <property type="match status" value="1"/>
</dbReference>
<dbReference type="Gene3D" id="3.40.50.150">
    <property type="entry name" value="Vaccinia Virus protein VP39"/>
    <property type="match status" value="1"/>
</dbReference>
<proteinExistence type="predicted"/>
<reference evidence="1 2" key="1">
    <citation type="submission" date="2021-03" db="EMBL/GenBank/DDBJ databases">
        <title>novel species isolated from a fishpond in China.</title>
        <authorList>
            <person name="Lu H."/>
            <person name="Cai Z."/>
        </authorList>
    </citation>
    <scope>NUCLEOTIDE SEQUENCE [LARGE SCALE GENOMIC DNA]</scope>
    <source>
        <strain evidence="1 2">H41</strain>
    </source>
</reference>
<keyword evidence="1" id="KW-0489">Methyltransferase</keyword>
<dbReference type="GO" id="GO:0032259">
    <property type="term" value="P:methylation"/>
    <property type="evidence" value="ECO:0007669"/>
    <property type="project" value="UniProtKB-KW"/>
</dbReference>
<dbReference type="SUPFAM" id="SSF53335">
    <property type="entry name" value="S-adenosyl-L-methionine-dependent methyltransferases"/>
    <property type="match status" value="1"/>
</dbReference>
<dbReference type="EMBL" id="JAFKCT010000008">
    <property type="protein sequence ID" value="MBN7812701.1"/>
    <property type="molecule type" value="Genomic_DNA"/>
</dbReference>
<dbReference type="GO" id="GO:0008168">
    <property type="term" value="F:methyltransferase activity"/>
    <property type="evidence" value="ECO:0007669"/>
    <property type="project" value="UniProtKB-KW"/>
</dbReference>
<dbReference type="RefSeq" id="WP_206579476.1">
    <property type="nucleotide sequence ID" value="NZ_JAFKCT010000008.1"/>
</dbReference>
<organism evidence="1 2">
    <name type="scientific">Algoriphagus oliviformis</name>
    <dbReference type="NCBI Taxonomy" id="2811231"/>
    <lineage>
        <taxon>Bacteria</taxon>
        <taxon>Pseudomonadati</taxon>
        <taxon>Bacteroidota</taxon>
        <taxon>Cytophagia</taxon>
        <taxon>Cytophagales</taxon>
        <taxon>Cyclobacteriaceae</taxon>
        <taxon>Algoriphagus</taxon>
    </lineage>
</organism>